<dbReference type="EMBL" id="BJNN01000079">
    <property type="protein sequence ID" value="GEC63538.1"/>
    <property type="molecule type" value="Genomic_DNA"/>
</dbReference>
<evidence type="ECO:0000313" key="5">
    <source>
        <dbReference type="Proteomes" id="UP000319478"/>
    </source>
</evidence>
<reference evidence="4" key="3">
    <citation type="submission" date="2022-03" db="EMBL/GenBank/DDBJ databases">
        <authorList>
            <person name="Ryngajllo M."/>
            <person name="Jacek P."/>
            <person name="Kubiak K."/>
        </authorList>
    </citation>
    <scope>NUCLEOTIDE SEQUENCE</scope>
    <source>
        <strain evidence="4">SI1</strain>
    </source>
</reference>
<proteinExistence type="predicted"/>
<protein>
    <submittedName>
        <fullName evidence="4">Nucleotidyltransferase family protein</fullName>
    </submittedName>
</protein>
<feature type="domain" description="MobA-like NTP transferase" evidence="2">
    <location>
        <begin position="29"/>
        <end position="132"/>
    </location>
</feature>
<dbReference type="GO" id="GO:0016779">
    <property type="term" value="F:nucleotidyltransferase activity"/>
    <property type="evidence" value="ECO:0007669"/>
    <property type="project" value="UniProtKB-ARBA"/>
</dbReference>
<evidence type="ECO:0000313" key="4">
    <source>
        <dbReference type="EMBL" id="MCJ8352533.1"/>
    </source>
</evidence>
<keyword evidence="1" id="KW-0460">Magnesium</keyword>
<keyword evidence="5" id="KW-1185">Reference proteome</keyword>
<evidence type="ECO:0000313" key="3">
    <source>
        <dbReference type="EMBL" id="GEC63538.1"/>
    </source>
</evidence>
<comment type="caution">
    <text evidence="4">The sequence shown here is derived from an EMBL/GenBank/DDBJ whole genome shotgun (WGS) entry which is preliminary data.</text>
</comment>
<accession>A0AAW5EKP6</accession>
<sequence length="265" mass="28316">MSATSAGLNVLILAGSRRGIRDPMAQAAGISHKAILPVCGRPMITRVCDALMQVPGLGRVVVCIDSPDAIRDAVPPSVTFIPEAAGPSASVMNALGILGAPLLVTTADHALLRPEWITAFIADSTRANCDMSAGIALDTDIARDVPDTKRTMIRLADGAFSGCNLFFLRTPAAMSVLKLWQRLENDRKHPLRMARLLGLGILLRFVLRRLTRAAVCDRIGHLTGARVGLIPINDGRAAVDVDKPADLELVTRLIGQETTIVHQNV</sequence>
<dbReference type="SUPFAM" id="SSF53448">
    <property type="entry name" value="Nucleotide-diphospho-sugar transferases"/>
    <property type="match status" value="1"/>
</dbReference>
<evidence type="ECO:0000259" key="2">
    <source>
        <dbReference type="Pfam" id="PF12804"/>
    </source>
</evidence>
<dbReference type="InterPro" id="IPR025877">
    <property type="entry name" value="MobA-like_NTP_Trfase"/>
</dbReference>
<reference evidence="3 5" key="1">
    <citation type="submission" date="2019-06" db="EMBL/GenBank/DDBJ databases">
        <title>Whole genome shotgun sequence of Komagataeibacter hansenii NBRC 14820.</title>
        <authorList>
            <person name="Hosoyama A."/>
            <person name="Uohara A."/>
            <person name="Ohji S."/>
            <person name="Ichikawa N."/>
        </authorList>
    </citation>
    <scope>NUCLEOTIDE SEQUENCE [LARGE SCALE GENOMIC DNA]</scope>
    <source>
        <strain evidence="3 5">NBRC 14820</strain>
    </source>
</reference>
<dbReference type="AlphaFoldDB" id="A0AAW5EKP6"/>
<reference evidence="4" key="2">
    <citation type="journal article" date="2021" name="Polymers (Basel)">
        <title>Highly Stretchable Bacterial Cellulose Produced by Komagataeibacter hansenii SI1.</title>
        <authorList>
            <person name="Cielecka I."/>
            <person name="Ryngajllo M."/>
            <person name="Maniukiewicz W."/>
            <person name="Bielecki S."/>
        </authorList>
    </citation>
    <scope>NUCLEOTIDE SEQUENCE</scope>
    <source>
        <strain evidence="4">SI1</strain>
    </source>
</reference>
<dbReference type="Gene3D" id="3.90.550.10">
    <property type="entry name" value="Spore Coat Polysaccharide Biosynthesis Protein SpsA, Chain A"/>
    <property type="match status" value="1"/>
</dbReference>
<evidence type="ECO:0000256" key="1">
    <source>
        <dbReference type="ARBA" id="ARBA00022842"/>
    </source>
</evidence>
<name>A0AAW5EKP6_NOVHA</name>
<dbReference type="RefSeq" id="WP_003618488.1">
    <property type="nucleotide sequence ID" value="NZ_BJNN01000079.1"/>
</dbReference>
<dbReference type="GeneID" id="61368081"/>
<dbReference type="Pfam" id="PF12804">
    <property type="entry name" value="NTP_transf_3"/>
    <property type="match status" value="1"/>
</dbReference>
<organism evidence="4 6">
    <name type="scientific">Novacetimonas hansenii</name>
    <name type="common">Komagataeibacter hansenii</name>
    <dbReference type="NCBI Taxonomy" id="436"/>
    <lineage>
        <taxon>Bacteria</taxon>
        <taxon>Pseudomonadati</taxon>
        <taxon>Pseudomonadota</taxon>
        <taxon>Alphaproteobacteria</taxon>
        <taxon>Acetobacterales</taxon>
        <taxon>Acetobacteraceae</taxon>
        <taxon>Novacetimonas</taxon>
    </lineage>
</organism>
<dbReference type="InterPro" id="IPR029044">
    <property type="entry name" value="Nucleotide-diphossugar_trans"/>
</dbReference>
<dbReference type="Proteomes" id="UP001202887">
    <property type="component" value="Unassembled WGS sequence"/>
</dbReference>
<dbReference type="EMBL" id="JAIBCX010000001">
    <property type="protein sequence ID" value="MCJ8352533.1"/>
    <property type="molecule type" value="Genomic_DNA"/>
</dbReference>
<gene>
    <name evidence="3" type="ORF">GHA01_13870</name>
    <name evidence="4" type="ORF">K1W68_00740</name>
</gene>
<evidence type="ECO:0000313" key="6">
    <source>
        <dbReference type="Proteomes" id="UP001202887"/>
    </source>
</evidence>
<dbReference type="Proteomes" id="UP000319478">
    <property type="component" value="Unassembled WGS sequence"/>
</dbReference>